<dbReference type="PANTHER" id="PTHR45138">
    <property type="entry name" value="REGULATORY COMPONENTS OF SENSORY TRANSDUCTION SYSTEM"/>
    <property type="match status" value="1"/>
</dbReference>
<keyword evidence="5" id="KW-1185">Reference proteome</keyword>
<feature type="transmembrane region" description="Helical" evidence="2">
    <location>
        <begin position="32"/>
        <end position="51"/>
    </location>
</feature>
<protein>
    <submittedName>
        <fullName evidence="4">Diguanylate cyclase (GGDEF) domain-containing protein</fullName>
    </submittedName>
</protein>
<name>A0A1H6VKW3_9DEIO</name>
<feature type="transmembrane region" description="Helical" evidence="2">
    <location>
        <begin position="122"/>
        <end position="137"/>
    </location>
</feature>
<dbReference type="FunFam" id="3.30.70.270:FF:000001">
    <property type="entry name" value="Diguanylate cyclase domain protein"/>
    <property type="match status" value="1"/>
</dbReference>
<dbReference type="SUPFAM" id="SSF55073">
    <property type="entry name" value="Nucleotide cyclase"/>
    <property type="match status" value="1"/>
</dbReference>
<dbReference type="STRING" id="856736.SAMN04488058_103207"/>
<dbReference type="GO" id="GO:0052621">
    <property type="term" value="F:diguanylate cyclase activity"/>
    <property type="evidence" value="ECO:0007669"/>
    <property type="project" value="TreeGrafter"/>
</dbReference>
<feature type="transmembrane region" description="Helical" evidence="2">
    <location>
        <begin position="91"/>
        <end position="110"/>
    </location>
</feature>
<dbReference type="CDD" id="cd01949">
    <property type="entry name" value="GGDEF"/>
    <property type="match status" value="1"/>
</dbReference>
<dbReference type="EMBL" id="FNZA01000003">
    <property type="protein sequence ID" value="SEJ05299.1"/>
    <property type="molecule type" value="Genomic_DNA"/>
</dbReference>
<dbReference type="InterPro" id="IPR000160">
    <property type="entry name" value="GGDEF_dom"/>
</dbReference>
<dbReference type="AlphaFoldDB" id="A0A1H6VKW3"/>
<evidence type="ECO:0000256" key="2">
    <source>
        <dbReference type="SAM" id="Phobius"/>
    </source>
</evidence>
<dbReference type="Proteomes" id="UP000199223">
    <property type="component" value="Unassembled WGS sequence"/>
</dbReference>
<reference evidence="5" key="1">
    <citation type="submission" date="2016-10" db="EMBL/GenBank/DDBJ databases">
        <authorList>
            <person name="Varghese N."/>
            <person name="Submissions S."/>
        </authorList>
    </citation>
    <scope>NUCLEOTIDE SEQUENCE [LARGE SCALE GENOMIC DNA]</scope>
    <source>
        <strain evidence="5">CGMCC 1.10218</strain>
    </source>
</reference>
<gene>
    <name evidence="4" type="ORF">SAMN04488058_103207</name>
</gene>
<dbReference type="Pfam" id="PF00990">
    <property type="entry name" value="GGDEF"/>
    <property type="match status" value="1"/>
</dbReference>
<sequence length="394" mass="43259">MALSGRGLPRAALERSGGPQGNPAFDALRRRLYLHICAVGIGVELAIWGLNEGKEVPDLVTRSASPVLLAVTCGIWLWLRAGRSIATVERLGVAVCTVMILARLLTLPLLDPRHILYSLEDLYWLLVAMSFVNFVVFDYRRAIAASALMYLLAVTLPWAVLESTGFTEGLRLAQMQLLCGMVMLFSCILAWYREHFILMRDRAELSERLANTDALTGLSNRHALYPQLEALLRQRTKLQETHPSALLLLDIDHFKRVNDRFGHNTGDEVLRTVAQVLRSELREPSLLGRWGGEEFLIGLPETGSDGALAVAERLRQAVGTHNFAGVGRLTISLGVAVCQRGDSSASCVARADAALYQAKQRGRNQTVVAGAREPVDREKTGLEASGPSGRRAGW</sequence>
<accession>A0A1H6VKW3</accession>
<dbReference type="GO" id="GO:0043709">
    <property type="term" value="P:cell adhesion involved in single-species biofilm formation"/>
    <property type="evidence" value="ECO:0007669"/>
    <property type="project" value="TreeGrafter"/>
</dbReference>
<feature type="region of interest" description="Disordered" evidence="1">
    <location>
        <begin position="366"/>
        <end position="394"/>
    </location>
</feature>
<dbReference type="PROSITE" id="PS50887">
    <property type="entry name" value="GGDEF"/>
    <property type="match status" value="1"/>
</dbReference>
<proteinExistence type="predicted"/>
<keyword evidence="2" id="KW-0812">Transmembrane</keyword>
<dbReference type="NCBIfam" id="TIGR00254">
    <property type="entry name" value="GGDEF"/>
    <property type="match status" value="1"/>
</dbReference>
<dbReference type="GO" id="GO:1902201">
    <property type="term" value="P:negative regulation of bacterial-type flagellum-dependent cell motility"/>
    <property type="evidence" value="ECO:0007669"/>
    <property type="project" value="TreeGrafter"/>
</dbReference>
<dbReference type="SMART" id="SM00267">
    <property type="entry name" value="GGDEF"/>
    <property type="match status" value="1"/>
</dbReference>
<feature type="domain" description="GGDEF" evidence="3">
    <location>
        <begin position="242"/>
        <end position="371"/>
    </location>
</feature>
<keyword evidence="2" id="KW-1133">Transmembrane helix</keyword>
<evidence type="ECO:0000256" key="1">
    <source>
        <dbReference type="SAM" id="MobiDB-lite"/>
    </source>
</evidence>
<dbReference type="OrthoDB" id="23692at2"/>
<feature type="transmembrane region" description="Helical" evidence="2">
    <location>
        <begin position="142"/>
        <end position="161"/>
    </location>
</feature>
<dbReference type="InterPro" id="IPR029787">
    <property type="entry name" value="Nucleotide_cyclase"/>
</dbReference>
<dbReference type="PANTHER" id="PTHR45138:SF9">
    <property type="entry name" value="DIGUANYLATE CYCLASE DGCM-RELATED"/>
    <property type="match status" value="1"/>
</dbReference>
<dbReference type="Gene3D" id="3.30.70.270">
    <property type="match status" value="1"/>
</dbReference>
<evidence type="ECO:0000259" key="3">
    <source>
        <dbReference type="PROSITE" id="PS50887"/>
    </source>
</evidence>
<feature type="transmembrane region" description="Helical" evidence="2">
    <location>
        <begin position="63"/>
        <end position="79"/>
    </location>
</feature>
<organism evidence="4 5">
    <name type="scientific">Deinococcus reticulitermitis</name>
    <dbReference type="NCBI Taxonomy" id="856736"/>
    <lineage>
        <taxon>Bacteria</taxon>
        <taxon>Thermotogati</taxon>
        <taxon>Deinococcota</taxon>
        <taxon>Deinococci</taxon>
        <taxon>Deinococcales</taxon>
        <taxon>Deinococcaceae</taxon>
        <taxon>Deinococcus</taxon>
    </lineage>
</organism>
<dbReference type="RefSeq" id="WP_092263729.1">
    <property type="nucleotide sequence ID" value="NZ_FNZA01000003.1"/>
</dbReference>
<dbReference type="GO" id="GO:0005886">
    <property type="term" value="C:plasma membrane"/>
    <property type="evidence" value="ECO:0007669"/>
    <property type="project" value="TreeGrafter"/>
</dbReference>
<keyword evidence="2" id="KW-0472">Membrane</keyword>
<dbReference type="InterPro" id="IPR043128">
    <property type="entry name" value="Rev_trsase/Diguanyl_cyclase"/>
</dbReference>
<evidence type="ECO:0000313" key="5">
    <source>
        <dbReference type="Proteomes" id="UP000199223"/>
    </source>
</evidence>
<dbReference type="InterPro" id="IPR050469">
    <property type="entry name" value="Diguanylate_Cyclase"/>
</dbReference>
<feature type="transmembrane region" description="Helical" evidence="2">
    <location>
        <begin position="173"/>
        <end position="192"/>
    </location>
</feature>
<evidence type="ECO:0000313" key="4">
    <source>
        <dbReference type="EMBL" id="SEJ05299.1"/>
    </source>
</evidence>